<dbReference type="GO" id="GO:0003700">
    <property type="term" value="F:DNA-binding transcription factor activity"/>
    <property type="evidence" value="ECO:0007669"/>
    <property type="project" value="TreeGrafter"/>
</dbReference>
<dbReference type="RefSeq" id="WP_047239906.1">
    <property type="nucleotide sequence ID" value="NZ_CP011541.1"/>
</dbReference>
<feature type="domain" description="HTH tetR-type" evidence="5">
    <location>
        <begin position="11"/>
        <end position="71"/>
    </location>
</feature>
<accession>A0A0G3GVA4</accession>
<dbReference type="PROSITE" id="PS50977">
    <property type="entry name" value="HTH_TETR_2"/>
    <property type="match status" value="1"/>
</dbReference>
<dbReference type="Pfam" id="PF00440">
    <property type="entry name" value="TetR_N"/>
    <property type="match status" value="1"/>
</dbReference>
<dbReference type="PANTHER" id="PTHR30055:SF238">
    <property type="entry name" value="MYCOFACTOCIN BIOSYNTHESIS TRANSCRIPTIONAL REGULATOR MFTR-RELATED"/>
    <property type="match status" value="1"/>
</dbReference>
<organism evidence="6 7">
    <name type="scientific">Corynebacterium epidermidicanis</name>
    <dbReference type="NCBI Taxonomy" id="1050174"/>
    <lineage>
        <taxon>Bacteria</taxon>
        <taxon>Bacillati</taxon>
        <taxon>Actinomycetota</taxon>
        <taxon>Actinomycetes</taxon>
        <taxon>Mycobacteriales</taxon>
        <taxon>Corynebacteriaceae</taxon>
        <taxon>Corynebacterium</taxon>
    </lineage>
</organism>
<evidence type="ECO:0000256" key="3">
    <source>
        <dbReference type="ARBA" id="ARBA00023163"/>
    </source>
</evidence>
<evidence type="ECO:0000259" key="5">
    <source>
        <dbReference type="PROSITE" id="PS50977"/>
    </source>
</evidence>
<evidence type="ECO:0000313" key="7">
    <source>
        <dbReference type="Proteomes" id="UP000035368"/>
    </source>
</evidence>
<dbReference type="SUPFAM" id="SSF46689">
    <property type="entry name" value="Homeodomain-like"/>
    <property type="match status" value="1"/>
</dbReference>
<dbReference type="AlphaFoldDB" id="A0A0G3GVA4"/>
<keyword evidence="3" id="KW-0804">Transcription</keyword>
<name>A0A0G3GVA4_9CORY</name>
<keyword evidence="7" id="KW-1185">Reference proteome</keyword>
<dbReference type="PANTHER" id="PTHR30055">
    <property type="entry name" value="HTH-TYPE TRANSCRIPTIONAL REGULATOR RUTR"/>
    <property type="match status" value="1"/>
</dbReference>
<gene>
    <name evidence="6" type="ORF">CEPID_04455</name>
</gene>
<evidence type="ECO:0000256" key="1">
    <source>
        <dbReference type="ARBA" id="ARBA00023015"/>
    </source>
</evidence>
<evidence type="ECO:0000256" key="4">
    <source>
        <dbReference type="PROSITE-ProRule" id="PRU00335"/>
    </source>
</evidence>
<dbReference type="OrthoDB" id="3787664at2"/>
<reference evidence="6 7" key="1">
    <citation type="submission" date="2015-05" db="EMBL/GenBank/DDBJ databases">
        <title>Complete genome sequence of Corynebacterium epidermidicanis DSM 45586, isolated from the skin of a dog suffering from pruritus.</title>
        <authorList>
            <person name="Ruckert C."/>
            <person name="Albersmeier A."/>
            <person name="Winkler A."/>
            <person name="Tauch A."/>
        </authorList>
    </citation>
    <scope>NUCLEOTIDE SEQUENCE [LARGE SCALE GENOMIC DNA]</scope>
    <source>
        <strain evidence="6 7">DSM 45586</strain>
    </source>
</reference>
<dbReference type="GO" id="GO:0000976">
    <property type="term" value="F:transcription cis-regulatory region binding"/>
    <property type="evidence" value="ECO:0007669"/>
    <property type="project" value="TreeGrafter"/>
</dbReference>
<dbReference type="InterPro" id="IPR001647">
    <property type="entry name" value="HTH_TetR"/>
</dbReference>
<keyword evidence="1" id="KW-0805">Transcription regulation</keyword>
<feature type="DNA-binding region" description="H-T-H motif" evidence="4">
    <location>
        <begin position="34"/>
        <end position="53"/>
    </location>
</feature>
<keyword evidence="2 4" id="KW-0238">DNA-binding</keyword>
<dbReference type="Proteomes" id="UP000035368">
    <property type="component" value="Chromosome"/>
</dbReference>
<proteinExistence type="predicted"/>
<dbReference type="KEGG" id="cei:CEPID_04455"/>
<protein>
    <submittedName>
        <fullName evidence="6">Transcriptional regulator, TetR family</fullName>
    </submittedName>
</protein>
<dbReference type="InterPro" id="IPR009057">
    <property type="entry name" value="Homeodomain-like_sf"/>
</dbReference>
<dbReference type="EMBL" id="CP011541">
    <property type="protein sequence ID" value="AKK02762.1"/>
    <property type="molecule type" value="Genomic_DNA"/>
</dbReference>
<dbReference type="Gene3D" id="1.10.357.10">
    <property type="entry name" value="Tetracycline Repressor, domain 2"/>
    <property type="match status" value="1"/>
</dbReference>
<evidence type="ECO:0000313" key="6">
    <source>
        <dbReference type="EMBL" id="AKK02762.1"/>
    </source>
</evidence>
<sequence>MSSSLREQKRRATLAAIEESATALVEEHGYDTVTVEDICAAAQISRRTFFNYVDSKETAVMGQPPRELTDEAVSEFLQSPHDDLFLAVLQLCFLVLPESATAGSGLSKVVERRKAIKRDHPELAYARLHTFTASHAQIHRAVEDYLARYPEQRRLEIPIEQEAQLVVSVAVQSLQMGYKYWISAGPDANSVEVHSENALSLFRQLFREGR</sequence>
<dbReference type="PATRIC" id="fig|1050174.4.peg.902"/>
<evidence type="ECO:0000256" key="2">
    <source>
        <dbReference type="ARBA" id="ARBA00023125"/>
    </source>
</evidence>
<dbReference type="InterPro" id="IPR050109">
    <property type="entry name" value="HTH-type_TetR-like_transc_reg"/>
</dbReference>
<dbReference type="STRING" id="1050174.CEPID_04455"/>